<sequence length="1410" mass="149903">MAIDVLGATRVEGAALHPRELAVIAALVVRSGRPLSTQDLAEIVWPESERPATWNKQIHASIARVRRAVGPRRIVTTASGYHLDIDPDEVDARLFESLVSRARKQHTMGEPDRAVATYRRALDLWRGRPYEELVAWPEAMAAAIDLENLQIEASEEILHARLDAGDSVGVISEAESLLRDEPLRESRWALLALASYRAGRQADALSVLRSARERLAEELGIDPGPAIGDLESAILRHDKRLETEPGALPARADCPYRGLAAYQPADADDFFGREAEIAAAVRRLDAAGFLVVTGASGSGKSSLARAGVVPSLRRRGRRVLVVAPGSALAEALRDVNDSGRQVDTVVVDQFEEVLEAGDGSGAQVSALLARFAGSGGQVVLTVRSDFLDRCAADRALGPLMTESVMVVSPMTDPDLRRVIEEPALRAGLRLEPGLVELMMRDAAGAPGVLPHLSHALAETWVHREGPVLTVAGYKATGGIDGAIAQTAERFYATLDPTDRELCRSTLLRLVTVSPDGLAIRRRLSAHPLRDDPALGQLFDQLIRARLVTIEGDSAVLVHEAVTSAWDRFRTWLEDSAEDLGILAHIEAGAAAWDAGGRADDDLARGVRLHAMLDLRERSDPALAETEAAFIDASAAHEADESRMLAAAAAAERHRNRRLRLLVVAVAVIAVIALVTGAVAIRSAMAEAEAAESARIGEVIRTSSALRDTDSVVAALLAAESYRRWPDDARTLGAMLAVLMSPAGEVSNAYIPRTQRLMGAAMIPGTETALVIRDDIHAEIRNVATGDLVRRLDVELRQSSRARQPLVHVSADGRIATVSVSVVRPQADDPPAPEDIGSWLSIIDLRSGELLGQPRLLDREIESFALSPDGLHAAYVHQSGTLVLVDTLGGSVRELTALAGTEPVSWDRGAVGFTADSRTMVVGTGTGALVHVDVESGEASRRVSIPQQTANSRVLPLADGSVIASGDAGTVSISSTGETQWYKEAATPRECGYLALSPSTGTMFCGDPDGHVVERRIDTGELTGRALTYQAGASGEMWVDTDGSRVVMMTAGGYSIGTWHLAGAVGSSPLIVSGLGLARAPSPTGRYLLAGERPVDLTGDGPSTVDSQTFTVWDMEAGRATYEVFGLDANWAGAGVLRTVSPEREVHYVDLESQTVTPAPEHDRDLYAGTEWWAQFATNATGEVLFEMRAGLPIVRQLDPTTGEPIGPDLDTGGPASQAVSVASTADGAQVVTGNFRDEGPQLTVFDASTGEVLAQRTGPNSVIATITSDQEIIAGGYDRIVRLDMDLDQVGALPTPPSGRISTLQSSHDGRTLLVTTWSNDIALYDLESSTLLGIPVSAPATAGLAAALAADGTALFVSTERGIVRWSLAGEDLLAQVCRVAGRNLSAEEWHTYLAGIGERRETCGFATE</sequence>
<dbReference type="Proteomes" id="UP000537775">
    <property type="component" value="Unassembled WGS sequence"/>
</dbReference>
<keyword evidence="5" id="KW-0812">Transmembrane</keyword>
<dbReference type="GO" id="GO:0000160">
    <property type="term" value="P:phosphorelay signal transduction system"/>
    <property type="evidence" value="ECO:0007669"/>
    <property type="project" value="InterPro"/>
</dbReference>
<keyword evidence="4" id="KW-0804">Transcription</keyword>
<dbReference type="Gene3D" id="1.25.40.10">
    <property type="entry name" value="Tetratricopeptide repeat domain"/>
    <property type="match status" value="1"/>
</dbReference>
<feature type="domain" description="OmpR/PhoB-type" evidence="6">
    <location>
        <begin position="13"/>
        <end position="83"/>
    </location>
</feature>
<dbReference type="PANTHER" id="PTHR35807">
    <property type="entry name" value="TRANSCRIPTIONAL REGULATOR REDD-RELATED"/>
    <property type="match status" value="1"/>
</dbReference>
<organism evidence="8 9">
    <name type="scientific">Microbacterium thalassium</name>
    <dbReference type="NCBI Taxonomy" id="362649"/>
    <lineage>
        <taxon>Bacteria</taxon>
        <taxon>Bacillati</taxon>
        <taxon>Actinomycetota</taxon>
        <taxon>Actinomycetes</taxon>
        <taxon>Micrococcales</taxon>
        <taxon>Microbacteriaceae</taxon>
        <taxon>Microbacterium</taxon>
    </lineage>
</organism>
<evidence type="ECO:0000256" key="3">
    <source>
        <dbReference type="ARBA" id="ARBA00023125"/>
    </source>
</evidence>
<protein>
    <submittedName>
        <fullName evidence="8">DNA-binding SARP family transcriptional activator/WD40 repeat protein</fullName>
    </submittedName>
</protein>
<reference evidence="8 9" key="1">
    <citation type="submission" date="2020-08" db="EMBL/GenBank/DDBJ databases">
        <title>Sequencing the genomes of 1000 actinobacteria strains.</title>
        <authorList>
            <person name="Klenk H.-P."/>
        </authorList>
    </citation>
    <scope>NUCLEOTIDE SEQUENCE [LARGE SCALE GENOMIC DNA]</scope>
    <source>
        <strain evidence="8 9">DSM 12511</strain>
    </source>
</reference>
<dbReference type="InterPro" id="IPR016032">
    <property type="entry name" value="Sig_transdc_resp-reg_C-effctor"/>
</dbReference>
<evidence type="ECO:0000259" key="7">
    <source>
        <dbReference type="SMART" id="SM01043"/>
    </source>
</evidence>
<dbReference type="SUPFAM" id="SSF50969">
    <property type="entry name" value="YVTN repeat-like/Quinoprotein amine dehydrogenase"/>
    <property type="match status" value="1"/>
</dbReference>
<dbReference type="InterPro" id="IPR002372">
    <property type="entry name" value="PQQ_rpt_dom"/>
</dbReference>
<dbReference type="InterPro" id="IPR005158">
    <property type="entry name" value="BTAD"/>
</dbReference>
<dbReference type="Gene3D" id="2.130.10.10">
    <property type="entry name" value="YVTN repeat-like/Quinoprotein amine dehydrogenase"/>
    <property type="match status" value="2"/>
</dbReference>
<evidence type="ECO:0000313" key="9">
    <source>
        <dbReference type="Proteomes" id="UP000537775"/>
    </source>
</evidence>
<keyword evidence="9" id="KW-1185">Reference proteome</keyword>
<comment type="similarity">
    <text evidence="1">Belongs to the AfsR/DnrI/RedD regulatory family.</text>
</comment>
<dbReference type="InterPro" id="IPR001867">
    <property type="entry name" value="OmpR/PhoB-type_DNA-bd"/>
</dbReference>
<feature type="transmembrane region" description="Helical" evidence="5">
    <location>
        <begin position="660"/>
        <end position="680"/>
    </location>
</feature>
<proteinExistence type="inferred from homology"/>
<evidence type="ECO:0000256" key="1">
    <source>
        <dbReference type="ARBA" id="ARBA00005820"/>
    </source>
</evidence>
<dbReference type="InterPro" id="IPR027417">
    <property type="entry name" value="P-loop_NTPase"/>
</dbReference>
<dbReference type="SUPFAM" id="SSF52540">
    <property type="entry name" value="P-loop containing nucleoside triphosphate hydrolases"/>
    <property type="match status" value="1"/>
</dbReference>
<dbReference type="GO" id="GO:0006355">
    <property type="term" value="P:regulation of DNA-templated transcription"/>
    <property type="evidence" value="ECO:0007669"/>
    <property type="project" value="InterPro"/>
</dbReference>
<dbReference type="InterPro" id="IPR049052">
    <property type="entry name" value="nSTAND1"/>
</dbReference>
<name>A0A7X0FRK8_9MICO</name>
<keyword evidence="5" id="KW-1133">Transmembrane helix</keyword>
<keyword evidence="3 8" id="KW-0238">DNA-binding</keyword>
<dbReference type="Pfam" id="PF20703">
    <property type="entry name" value="nSTAND1"/>
    <property type="match status" value="1"/>
</dbReference>
<dbReference type="InterPro" id="IPR015943">
    <property type="entry name" value="WD40/YVTN_repeat-like_dom_sf"/>
</dbReference>
<comment type="caution">
    <text evidence="8">The sequence shown here is derived from an EMBL/GenBank/DDBJ whole genome shotgun (WGS) entry which is preliminary data.</text>
</comment>
<gene>
    <name evidence="8" type="ORF">HD594_002150</name>
</gene>
<evidence type="ECO:0000256" key="2">
    <source>
        <dbReference type="ARBA" id="ARBA00023015"/>
    </source>
</evidence>
<evidence type="ECO:0000259" key="6">
    <source>
        <dbReference type="SMART" id="SM00862"/>
    </source>
</evidence>
<dbReference type="GO" id="GO:0003677">
    <property type="term" value="F:DNA binding"/>
    <property type="evidence" value="ECO:0007669"/>
    <property type="project" value="UniProtKB-KW"/>
</dbReference>
<feature type="domain" description="Bacterial transcriptional activator" evidence="7">
    <location>
        <begin position="90"/>
        <end position="235"/>
    </location>
</feature>
<dbReference type="CDD" id="cd15831">
    <property type="entry name" value="BTAD"/>
    <property type="match status" value="1"/>
</dbReference>
<dbReference type="Pfam" id="PF03704">
    <property type="entry name" value="BTAD"/>
    <property type="match status" value="1"/>
</dbReference>
<dbReference type="InterPro" id="IPR011990">
    <property type="entry name" value="TPR-like_helical_dom_sf"/>
</dbReference>
<dbReference type="Gene3D" id="3.40.50.300">
    <property type="entry name" value="P-loop containing nucleotide triphosphate hydrolases"/>
    <property type="match status" value="1"/>
</dbReference>
<dbReference type="SMART" id="SM01043">
    <property type="entry name" value="BTAD"/>
    <property type="match status" value="1"/>
</dbReference>
<dbReference type="SUPFAM" id="SSF46894">
    <property type="entry name" value="C-terminal effector domain of the bipartite response regulators"/>
    <property type="match status" value="1"/>
</dbReference>
<dbReference type="Gene3D" id="1.10.10.10">
    <property type="entry name" value="Winged helix-like DNA-binding domain superfamily/Winged helix DNA-binding domain"/>
    <property type="match status" value="1"/>
</dbReference>
<keyword evidence="2" id="KW-0805">Transcription regulation</keyword>
<dbReference type="SUPFAM" id="SSF48452">
    <property type="entry name" value="TPR-like"/>
    <property type="match status" value="1"/>
</dbReference>
<dbReference type="InterPro" id="IPR051677">
    <property type="entry name" value="AfsR-DnrI-RedD_regulator"/>
</dbReference>
<dbReference type="SUPFAM" id="SSF82171">
    <property type="entry name" value="DPP6 N-terminal domain-like"/>
    <property type="match status" value="1"/>
</dbReference>
<dbReference type="InterPro" id="IPR011044">
    <property type="entry name" value="Quino_amine_DH_bsu"/>
</dbReference>
<dbReference type="Pfam" id="PF13360">
    <property type="entry name" value="PQQ_2"/>
    <property type="match status" value="1"/>
</dbReference>
<dbReference type="InterPro" id="IPR036388">
    <property type="entry name" value="WH-like_DNA-bd_sf"/>
</dbReference>
<evidence type="ECO:0000256" key="4">
    <source>
        <dbReference type="ARBA" id="ARBA00023163"/>
    </source>
</evidence>
<dbReference type="PANTHER" id="PTHR35807:SF1">
    <property type="entry name" value="TRANSCRIPTIONAL REGULATOR REDD"/>
    <property type="match status" value="1"/>
</dbReference>
<evidence type="ECO:0000313" key="8">
    <source>
        <dbReference type="EMBL" id="MBB6391837.1"/>
    </source>
</evidence>
<accession>A0A7X0FRK8</accession>
<evidence type="ECO:0000256" key="5">
    <source>
        <dbReference type="SAM" id="Phobius"/>
    </source>
</evidence>
<dbReference type="EMBL" id="JACHML010000001">
    <property type="protein sequence ID" value="MBB6391837.1"/>
    <property type="molecule type" value="Genomic_DNA"/>
</dbReference>
<keyword evidence="5" id="KW-0472">Membrane</keyword>
<dbReference type="RefSeq" id="WP_184750961.1">
    <property type="nucleotide sequence ID" value="NZ_BAAAJR010000005.1"/>
</dbReference>
<dbReference type="SMART" id="SM00862">
    <property type="entry name" value="Trans_reg_C"/>
    <property type="match status" value="1"/>
</dbReference>